<evidence type="ECO:0000256" key="6">
    <source>
        <dbReference type="ARBA" id="ARBA00022723"/>
    </source>
</evidence>
<evidence type="ECO:0000256" key="7">
    <source>
        <dbReference type="ARBA" id="ARBA00022771"/>
    </source>
</evidence>
<dbReference type="PROSITE" id="PS51044">
    <property type="entry name" value="ZF_SP_RING"/>
    <property type="match status" value="1"/>
</dbReference>
<name>A0A8J1TMR0_OWEFU</name>
<dbReference type="OrthoDB" id="26899at2759"/>
<dbReference type="InterPro" id="IPR013083">
    <property type="entry name" value="Znf_RING/FYVE/PHD"/>
</dbReference>
<dbReference type="GO" id="GO:0005634">
    <property type="term" value="C:nucleus"/>
    <property type="evidence" value="ECO:0007669"/>
    <property type="project" value="UniProtKB-SubCell"/>
</dbReference>
<evidence type="ECO:0000256" key="10">
    <source>
        <dbReference type="ARBA" id="ARBA00023242"/>
    </source>
</evidence>
<organism evidence="13 14">
    <name type="scientific">Owenia fusiformis</name>
    <name type="common">Polychaete worm</name>
    <dbReference type="NCBI Taxonomy" id="6347"/>
    <lineage>
        <taxon>Eukaryota</taxon>
        <taxon>Metazoa</taxon>
        <taxon>Spiralia</taxon>
        <taxon>Lophotrochozoa</taxon>
        <taxon>Annelida</taxon>
        <taxon>Polychaeta</taxon>
        <taxon>Sedentaria</taxon>
        <taxon>Canalipalpata</taxon>
        <taxon>Sabellida</taxon>
        <taxon>Oweniida</taxon>
        <taxon>Oweniidae</taxon>
        <taxon>Owenia</taxon>
    </lineage>
</organism>
<dbReference type="GO" id="GO:0000724">
    <property type="term" value="P:double-strand break repair via homologous recombination"/>
    <property type="evidence" value="ECO:0007669"/>
    <property type="project" value="InterPro"/>
</dbReference>
<dbReference type="PANTHER" id="PTHR21330:SF1">
    <property type="entry name" value="E3 SUMO-PROTEIN LIGASE NSE2"/>
    <property type="match status" value="1"/>
</dbReference>
<dbReference type="UniPathway" id="UPA00886"/>
<dbReference type="InterPro" id="IPR004181">
    <property type="entry name" value="Znf_MIZ"/>
</dbReference>
<dbReference type="PANTHER" id="PTHR21330">
    <property type="entry name" value="E3 SUMO-PROTEIN LIGASE NSE2"/>
    <property type="match status" value="1"/>
</dbReference>
<comment type="similarity">
    <text evidence="3">Belongs to the NSE2 family.</text>
</comment>
<keyword evidence="6" id="KW-0479">Metal-binding</keyword>
<keyword evidence="14" id="KW-1185">Reference proteome</keyword>
<dbReference type="Pfam" id="PF11789">
    <property type="entry name" value="zf-Nse"/>
    <property type="match status" value="1"/>
</dbReference>
<dbReference type="GO" id="GO:0061665">
    <property type="term" value="F:SUMO ligase activity"/>
    <property type="evidence" value="ECO:0007669"/>
    <property type="project" value="TreeGrafter"/>
</dbReference>
<dbReference type="Gene3D" id="3.30.40.10">
    <property type="entry name" value="Zinc/RING finger domain, C3HC4 (zinc finger)"/>
    <property type="match status" value="1"/>
</dbReference>
<keyword evidence="5" id="KW-0808">Transferase</keyword>
<keyword evidence="9" id="KW-0862">Zinc</keyword>
<dbReference type="Proteomes" id="UP000749559">
    <property type="component" value="Unassembled WGS sequence"/>
</dbReference>
<dbReference type="GO" id="GO:0016925">
    <property type="term" value="P:protein sumoylation"/>
    <property type="evidence" value="ECO:0007669"/>
    <property type="project" value="UniProtKB-UniPathway"/>
</dbReference>
<dbReference type="SUPFAM" id="SSF57850">
    <property type="entry name" value="RING/U-box"/>
    <property type="match status" value="1"/>
</dbReference>
<evidence type="ECO:0000256" key="11">
    <source>
        <dbReference type="ARBA" id="ARBA00031731"/>
    </source>
</evidence>
<evidence type="ECO:0000256" key="5">
    <source>
        <dbReference type="ARBA" id="ARBA00022679"/>
    </source>
</evidence>
<reference evidence="13" key="1">
    <citation type="submission" date="2022-03" db="EMBL/GenBank/DDBJ databases">
        <authorList>
            <person name="Martin C."/>
        </authorList>
    </citation>
    <scope>NUCLEOTIDE SEQUENCE</scope>
</reference>
<accession>A0A8J1TMR0</accession>
<evidence type="ECO:0000256" key="9">
    <source>
        <dbReference type="ARBA" id="ARBA00022833"/>
    </source>
</evidence>
<sequence length="235" mass="27052">MAMAYMSHVNKALETVTKVQTYIMAGTEHTTDVALDVVEHEKDSESGTMKVDKLREIMLDYNRMDRDIQQFLEAVDFVKEKIANEDCSNYEDLLDTKLKELQRNNKDETLKQHEKYVEFNQKILQELNGDVADPVMPGPSTLTEDDDIEMTQQDINTKCPYTLKEMVQPVSNIHCKHTYDKKGIEEYIKHKKNRAKCPVAGCANPNPVRISDLADNTALRRYIDRKNRKAGAKHT</sequence>
<evidence type="ECO:0000256" key="2">
    <source>
        <dbReference type="ARBA" id="ARBA00004718"/>
    </source>
</evidence>
<dbReference type="EMBL" id="CAIIXF020000001">
    <property type="protein sequence ID" value="CAH1774833.1"/>
    <property type="molecule type" value="Genomic_DNA"/>
</dbReference>
<comment type="subcellular location">
    <subcellularLocation>
        <location evidence="1">Nucleus</location>
    </subcellularLocation>
</comment>
<dbReference type="CDD" id="cd16651">
    <property type="entry name" value="SPL-RING_NSE2"/>
    <property type="match status" value="1"/>
</dbReference>
<dbReference type="InterPro" id="IPR026846">
    <property type="entry name" value="Nse2(Mms21)"/>
</dbReference>
<evidence type="ECO:0000313" key="14">
    <source>
        <dbReference type="Proteomes" id="UP000749559"/>
    </source>
</evidence>
<evidence type="ECO:0000256" key="3">
    <source>
        <dbReference type="ARBA" id="ARBA00008212"/>
    </source>
</evidence>
<evidence type="ECO:0000313" key="13">
    <source>
        <dbReference type="EMBL" id="CAH1774833.1"/>
    </source>
</evidence>
<evidence type="ECO:0000256" key="4">
    <source>
        <dbReference type="ARBA" id="ARBA00020923"/>
    </source>
</evidence>
<comment type="caution">
    <text evidence="13">The sequence shown here is derived from an EMBL/GenBank/DDBJ whole genome shotgun (WGS) entry which is preliminary data.</text>
</comment>
<keyword evidence="8" id="KW-0833">Ubl conjugation pathway</keyword>
<dbReference type="AlphaFoldDB" id="A0A8J1TMR0"/>
<comment type="pathway">
    <text evidence="2">Protein modification; protein sumoylation.</text>
</comment>
<evidence type="ECO:0000256" key="12">
    <source>
        <dbReference type="ARBA" id="ARBA00032533"/>
    </source>
</evidence>
<proteinExistence type="inferred from homology"/>
<dbReference type="GO" id="GO:0030915">
    <property type="term" value="C:Smc5-Smc6 complex"/>
    <property type="evidence" value="ECO:0007669"/>
    <property type="project" value="InterPro"/>
</dbReference>
<protein>
    <recommendedName>
        <fullName evidence="4">E3 SUMO-protein ligase NSE2</fullName>
    </recommendedName>
    <alternativeName>
        <fullName evidence="11">E3 SUMO-protein transferase NSE2</fullName>
    </alternativeName>
    <alternativeName>
        <fullName evidence="12">Non-structural maintenance of chromosomes element 2 homolog</fullName>
    </alternativeName>
</protein>
<evidence type="ECO:0000256" key="1">
    <source>
        <dbReference type="ARBA" id="ARBA00004123"/>
    </source>
</evidence>
<keyword evidence="10" id="KW-0539">Nucleus</keyword>
<dbReference type="GO" id="GO:0008270">
    <property type="term" value="F:zinc ion binding"/>
    <property type="evidence" value="ECO:0007669"/>
    <property type="project" value="UniProtKB-KW"/>
</dbReference>
<gene>
    <name evidence="13" type="ORF">OFUS_LOCUS2213</name>
</gene>
<keyword evidence="7" id="KW-0863">Zinc-finger</keyword>
<evidence type="ECO:0000256" key="8">
    <source>
        <dbReference type="ARBA" id="ARBA00022786"/>
    </source>
</evidence>